<evidence type="ECO:0000313" key="3">
    <source>
        <dbReference type="Proteomes" id="UP000316330"/>
    </source>
</evidence>
<dbReference type="Pfam" id="PF01547">
    <property type="entry name" value="SBP_bac_1"/>
    <property type="match status" value="1"/>
</dbReference>
<feature type="signal peptide" evidence="1">
    <location>
        <begin position="1"/>
        <end position="21"/>
    </location>
</feature>
<dbReference type="Proteomes" id="UP000316330">
    <property type="component" value="Unassembled WGS sequence"/>
</dbReference>
<dbReference type="CDD" id="cd13585">
    <property type="entry name" value="PBP2_TMBP_like"/>
    <property type="match status" value="1"/>
</dbReference>
<organism evidence="2 3">
    <name type="scientific">Cohnella terricola</name>
    <dbReference type="NCBI Taxonomy" id="1289167"/>
    <lineage>
        <taxon>Bacteria</taxon>
        <taxon>Bacillati</taxon>
        <taxon>Bacillota</taxon>
        <taxon>Bacilli</taxon>
        <taxon>Bacillales</taxon>
        <taxon>Paenibacillaceae</taxon>
        <taxon>Cohnella</taxon>
    </lineage>
</organism>
<proteinExistence type="predicted"/>
<keyword evidence="1" id="KW-0732">Signal</keyword>
<protein>
    <submittedName>
        <fullName evidence="2">Sugar ABC transporter substrate-binding protein</fullName>
    </submittedName>
</protein>
<dbReference type="InterPro" id="IPR050490">
    <property type="entry name" value="Bact_solute-bd_prot1"/>
</dbReference>
<accession>A0A559JAD6</accession>
<dbReference type="SUPFAM" id="SSF53850">
    <property type="entry name" value="Periplasmic binding protein-like II"/>
    <property type="match status" value="1"/>
</dbReference>
<dbReference type="PROSITE" id="PS51257">
    <property type="entry name" value="PROKAR_LIPOPROTEIN"/>
    <property type="match status" value="1"/>
</dbReference>
<dbReference type="PANTHER" id="PTHR43649:SF12">
    <property type="entry name" value="DIACETYLCHITOBIOSE BINDING PROTEIN DASA"/>
    <property type="match status" value="1"/>
</dbReference>
<reference evidence="2 3" key="1">
    <citation type="submission" date="2019-07" db="EMBL/GenBank/DDBJ databases">
        <authorList>
            <person name="Kim J."/>
        </authorList>
    </citation>
    <scope>NUCLEOTIDE SEQUENCE [LARGE SCALE GENOMIC DNA]</scope>
    <source>
        <strain evidence="2 3">G13</strain>
    </source>
</reference>
<evidence type="ECO:0000256" key="1">
    <source>
        <dbReference type="SAM" id="SignalP"/>
    </source>
</evidence>
<gene>
    <name evidence="2" type="ORF">FPZ45_19795</name>
</gene>
<name>A0A559JAD6_9BACL</name>
<dbReference type="RefSeq" id="WP_144705718.1">
    <property type="nucleotide sequence ID" value="NZ_VNJJ01000014.1"/>
</dbReference>
<dbReference type="PANTHER" id="PTHR43649">
    <property type="entry name" value="ARABINOSE-BINDING PROTEIN-RELATED"/>
    <property type="match status" value="1"/>
</dbReference>
<dbReference type="Gene3D" id="3.40.190.10">
    <property type="entry name" value="Periplasmic binding protein-like II"/>
    <property type="match status" value="1"/>
</dbReference>
<dbReference type="OrthoDB" id="9782846at2"/>
<keyword evidence="3" id="KW-1185">Reference proteome</keyword>
<sequence length="438" mass="47946">MKVRKVGSLVSLVLASSLVLAACGKSESGNNADSKDGAKQTTIRIMSVSQTENPDGPAEKEMAERYMKLHPEVKIEFIGVPMNDLYKKITAMATSGDLPDAFTMTPQFARTAHGMGITADLKPLLGEDYIKEFYPNIIEESSVEGKLQFLPWNAAPMALVYRGDWFEQEGLKAPENWDDFLEAAKKLTKDTDGDGKTDQWGFGMIGTRNGSGADRFIVILRSFGVEELRKDESGNWVSDLDTPEAKEAFQFFVDLNNKHGVVPPGVTETGFPEAASLMATGKVGMMLTGPNALGNIVSQNPDLKGKLHSVPVPMKVKHTATFGLLGYSIAESSKNKEAVADYLKFMVEDENALAWNQLSGRLPTKIEVGKQQQLTTPEYAGFVKALEYSFTIPAFDQYSQFQDIVAEAYQSMIAANQSVDAATRRAAERANEVIQANK</sequence>
<dbReference type="AlphaFoldDB" id="A0A559JAD6"/>
<evidence type="ECO:0000313" key="2">
    <source>
        <dbReference type="EMBL" id="TVX96846.1"/>
    </source>
</evidence>
<dbReference type="EMBL" id="VNJJ01000014">
    <property type="protein sequence ID" value="TVX96846.1"/>
    <property type="molecule type" value="Genomic_DNA"/>
</dbReference>
<feature type="chain" id="PRO_5022186039" evidence="1">
    <location>
        <begin position="22"/>
        <end position="438"/>
    </location>
</feature>
<dbReference type="InterPro" id="IPR006059">
    <property type="entry name" value="SBP"/>
</dbReference>
<comment type="caution">
    <text evidence="2">The sequence shown here is derived from an EMBL/GenBank/DDBJ whole genome shotgun (WGS) entry which is preliminary data.</text>
</comment>